<protein>
    <recommendedName>
        <fullName evidence="6">SP-RING-type domain-containing protein</fullName>
    </recommendedName>
</protein>
<feature type="region of interest" description="Disordered" evidence="5">
    <location>
        <begin position="151"/>
        <end position="246"/>
    </location>
</feature>
<keyword evidence="8" id="KW-1185">Reference proteome</keyword>
<evidence type="ECO:0000313" key="7">
    <source>
        <dbReference type="EMBL" id="QWU86855.1"/>
    </source>
</evidence>
<feature type="compositionally biased region" description="Low complexity" evidence="5">
    <location>
        <begin position="97"/>
        <end position="106"/>
    </location>
</feature>
<evidence type="ECO:0000256" key="4">
    <source>
        <dbReference type="PROSITE-ProRule" id="PRU00452"/>
    </source>
</evidence>
<dbReference type="InterPro" id="IPR013083">
    <property type="entry name" value="Znf_RING/FYVE/PHD"/>
</dbReference>
<dbReference type="InterPro" id="IPR004181">
    <property type="entry name" value="Znf_MIZ"/>
</dbReference>
<gene>
    <name evidence="7" type="ORF">CA3LBN_001073</name>
</gene>
<proteinExistence type="predicted"/>
<evidence type="ECO:0000256" key="5">
    <source>
        <dbReference type="SAM" id="MobiDB-lite"/>
    </source>
</evidence>
<keyword evidence="2 4" id="KW-0863">Zinc-finger</keyword>
<evidence type="ECO:0000259" key="6">
    <source>
        <dbReference type="PROSITE" id="PS51044"/>
    </source>
</evidence>
<keyword evidence="3" id="KW-0862">Zinc</keyword>
<feature type="domain" description="SP-RING-type" evidence="6">
    <location>
        <begin position="294"/>
        <end position="378"/>
    </location>
</feature>
<dbReference type="EMBL" id="CP076661">
    <property type="protein sequence ID" value="QWU86855.1"/>
    <property type="molecule type" value="Genomic_DNA"/>
</dbReference>
<accession>A0ABX8I4N1</accession>
<dbReference type="Proteomes" id="UP000825434">
    <property type="component" value="Chromosome 1"/>
</dbReference>
<organism evidence="7 8">
    <name type="scientific">Candidozyma haemuli</name>
    <dbReference type="NCBI Taxonomy" id="45357"/>
    <lineage>
        <taxon>Eukaryota</taxon>
        <taxon>Fungi</taxon>
        <taxon>Dikarya</taxon>
        <taxon>Ascomycota</taxon>
        <taxon>Saccharomycotina</taxon>
        <taxon>Pichiomycetes</taxon>
        <taxon>Metschnikowiaceae</taxon>
        <taxon>Candidozyma</taxon>
    </lineage>
</organism>
<sequence length="522" mass="57826">MPRIQVMGPKSANTGPVSYRTCSDVENGAVTNKVLVTISLPRLRQVGSGDNERNQESLESQQSSKTKQSLPSTIKASNSVKASGNPSPEGPPKPDSQNLNNHHQNQNPPPRPGPVAQLHPTIAPQLQNISENTPLWPLSGNFAVNAANAAGARTAPTPNEVPPTNKEAPATQNDDSESELEVLEVRMLPARSRPQQLLDDDDSDLSSLDDELNNALSSTTTMPTQVISSPKKEPEPKKTPYQPPLPMHKLLPTLYKPIKLRSSPAPPGYRNIPPNLVCAIQRELNTFFDTGGDDKDDLEVVGKIVFSLKDPYSATKIALPVKATTCRHFECFDFDNFCTFSKMPTGVRHHLKKTLVSKSHDSRRLEQLFLKQQKLISEGALSFKAPGLVYPSFSEHGQMFFSEVYCRTPPLYKCPLCDEKFGLKQLYISDIFNFFVKTTPRSISKIELVETDRYKIIDEDAPVREERTETPDVVVLSEDESDGEVKKEVNKSFSADDFNDGLDDMLTKISQDEGSWSNPVTL</sequence>
<feature type="region of interest" description="Disordered" evidence="5">
    <location>
        <begin position="1"/>
        <end position="20"/>
    </location>
</feature>
<feature type="region of interest" description="Disordered" evidence="5">
    <location>
        <begin position="41"/>
        <end position="118"/>
    </location>
</feature>
<evidence type="ECO:0000256" key="2">
    <source>
        <dbReference type="ARBA" id="ARBA00022771"/>
    </source>
</evidence>
<dbReference type="PROSITE" id="PS51044">
    <property type="entry name" value="ZF_SP_RING"/>
    <property type="match status" value="1"/>
</dbReference>
<reference evidence="7 8" key="1">
    <citation type="submission" date="2021-06" db="EMBL/GenBank/DDBJ databases">
        <title>Candida outbreak in Lebanon.</title>
        <authorList>
            <person name="Finianos M."/>
        </authorList>
    </citation>
    <scope>NUCLEOTIDE SEQUENCE [LARGE SCALE GENOMIC DNA]</scope>
    <source>
        <strain evidence="7">CA3LBN</strain>
    </source>
</reference>
<feature type="compositionally biased region" description="Acidic residues" evidence="5">
    <location>
        <begin position="198"/>
        <end position="212"/>
    </location>
</feature>
<name>A0ABX8I4N1_9ASCO</name>
<feature type="compositionally biased region" description="Polar residues" evidence="5">
    <location>
        <begin position="57"/>
        <end position="86"/>
    </location>
</feature>
<feature type="compositionally biased region" description="Polar residues" evidence="5">
    <location>
        <begin position="219"/>
        <end position="228"/>
    </location>
</feature>
<keyword evidence="1" id="KW-0479">Metal-binding</keyword>
<evidence type="ECO:0000256" key="3">
    <source>
        <dbReference type="ARBA" id="ARBA00022833"/>
    </source>
</evidence>
<evidence type="ECO:0000313" key="8">
    <source>
        <dbReference type="Proteomes" id="UP000825434"/>
    </source>
</evidence>
<dbReference type="PANTHER" id="PTHR10782">
    <property type="entry name" value="ZINC FINGER MIZ DOMAIN-CONTAINING PROTEIN"/>
    <property type="match status" value="1"/>
</dbReference>
<dbReference type="Gene3D" id="3.30.40.10">
    <property type="entry name" value="Zinc/RING finger domain, C3HC4 (zinc finger)"/>
    <property type="match status" value="1"/>
</dbReference>
<dbReference type="PANTHER" id="PTHR10782:SF4">
    <property type="entry name" value="TONALLI, ISOFORM E"/>
    <property type="match status" value="1"/>
</dbReference>
<evidence type="ECO:0000256" key="1">
    <source>
        <dbReference type="ARBA" id="ARBA00022723"/>
    </source>
</evidence>